<accession>A0A8S5UYX5</accession>
<feature type="transmembrane region" description="Helical" evidence="1">
    <location>
        <begin position="91"/>
        <end position="110"/>
    </location>
</feature>
<dbReference type="EMBL" id="BK016168">
    <property type="protein sequence ID" value="DAF99582.1"/>
    <property type="molecule type" value="Genomic_DNA"/>
</dbReference>
<protein>
    <submittedName>
        <fullName evidence="2">Uncharacterized protein</fullName>
    </submittedName>
</protein>
<organism evidence="2">
    <name type="scientific">Podoviridae sp. ctvVI24</name>
    <dbReference type="NCBI Taxonomy" id="2825285"/>
    <lineage>
        <taxon>Viruses</taxon>
        <taxon>Duplodnaviria</taxon>
        <taxon>Heunggongvirae</taxon>
        <taxon>Uroviricota</taxon>
        <taxon>Caudoviricetes</taxon>
    </lineage>
</organism>
<reference evidence="2" key="1">
    <citation type="journal article" date="2021" name="Proc. Natl. Acad. Sci. U.S.A.">
        <title>A Catalog of Tens of Thousands of Viruses from Human Metagenomes Reveals Hidden Associations with Chronic Diseases.</title>
        <authorList>
            <person name="Tisza M.J."/>
            <person name="Buck C.B."/>
        </authorList>
    </citation>
    <scope>NUCLEOTIDE SEQUENCE</scope>
    <source>
        <strain evidence="2">CtvVI24</strain>
    </source>
</reference>
<keyword evidence="1" id="KW-0812">Transmembrane</keyword>
<evidence type="ECO:0000313" key="2">
    <source>
        <dbReference type="EMBL" id="DAF99586.1"/>
    </source>
</evidence>
<proteinExistence type="predicted"/>
<feature type="transmembrane region" description="Helical" evidence="1">
    <location>
        <begin position="116"/>
        <end position="136"/>
    </location>
</feature>
<dbReference type="EMBL" id="BK016168">
    <property type="protein sequence ID" value="DAF99586.1"/>
    <property type="molecule type" value="Genomic_DNA"/>
</dbReference>
<evidence type="ECO:0000256" key="1">
    <source>
        <dbReference type="SAM" id="Phobius"/>
    </source>
</evidence>
<keyword evidence="1" id="KW-1133">Transmembrane helix</keyword>
<name>A0A8S5UYX5_9CAUD</name>
<keyword evidence="1" id="KW-0472">Membrane</keyword>
<sequence length="139" mass="14253">MTNQNTNTADVTSVGNTATVTSVGNTADVTSVGGVIANNTVSDPTTDTTPNVTKLSNTDMDKVLNAWRADVDKAKHADGYTPVFSDTVRTIIYIIALTASVAGLGLMTFGHADIGGFISTAAGIIAGGFGVAYNPLRQN</sequence>